<protein>
    <submittedName>
        <fullName evidence="2">Uncharacterized protein</fullName>
    </submittedName>
</protein>
<evidence type="ECO:0000256" key="1">
    <source>
        <dbReference type="SAM" id="Phobius"/>
    </source>
</evidence>
<reference evidence="2 3" key="1">
    <citation type="submission" date="2019-01" db="EMBL/GenBank/DDBJ databases">
        <authorList>
            <person name="Li J."/>
        </authorList>
    </citation>
    <scope>NUCLEOTIDE SEQUENCE [LARGE SCALE GENOMIC DNA]</scope>
    <source>
        <strain evidence="2 3">CGMCC 4.7180</strain>
    </source>
</reference>
<keyword evidence="1" id="KW-0812">Transmembrane</keyword>
<dbReference type="EMBL" id="SDPL01000002">
    <property type="protein sequence ID" value="RXZ51863.1"/>
    <property type="molecule type" value="Genomic_DNA"/>
</dbReference>
<evidence type="ECO:0000313" key="2">
    <source>
        <dbReference type="EMBL" id="RXZ51863.1"/>
    </source>
</evidence>
<dbReference type="OrthoDB" id="9917612at2"/>
<keyword evidence="1" id="KW-0472">Membrane</keyword>
<accession>A0A4V1QTH0</accession>
<keyword evidence="1" id="KW-1133">Transmembrane helix</keyword>
<comment type="caution">
    <text evidence="2">The sequence shown here is derived from an EMBL/GenBank/DDBJ whole genome shotgun (WGS) entry which is preliminary data.</text>
</comment>
<gene>
    <name evidence="2" type="ORF">ESO86_00490</name>
</gene>
<proteinExistence type="predicted"/>
<feature type="transmembrane region" description="Helical" evidence="1">
    <location>
        <begin position="94"/>
        <end position="113"/>
    </location>
</feature>
<dbReference type="AlphaFoldDB" id="A0A4V1QTH0"/>
<dbReference type="Proteomes" id="UP000292881">
    <property type="component" value="Unassembled WGS sequence"/>
</dbReference>
<dbReference type="RefSeq" id="WP_129232942.1">
    <property type="nucleotide sequence ID" value="NZ_SDPL01000002.1"/>
</dbReference>
<sequence>MAGLAALASWLLAVLINVGIAGNAIFEMGHFERTAEANKRIIAATPWAWASTIGFVALAAIGWWMGSYWWEALLVASAGLIGIQQLIFEPDSWLALPFLLVTVAGAIATVITARPFPRQAPEFAPAADTPDPRHH</sequence>
<name>A0A4V1QTH0_9MICO</name>
<evidence type="ECO:0000313" key="3">
    <source>
        <dbReference type="Proteomes" id="UP000292881"/>
    </source>
</evidence>
<keyword evidence="3" id="KW-1185">Reference proteome</keyword>
<organism evidence="2 3">
    <name type="scientific">Agromyces binzhouensis</name>
    <dbReference type="NCBI Taxonomy" id="1817495"/>
    <lineage>
        <taxon>Bacteria</taxon>
        <taxon>Bacillati</taxon>
        <taxon>Actinomycetota</taxon>
        <taxon>Actinomycetes</taxon>
        <taxon>Micrococcales</taxon>
        <taxon>Microbacteriaceae</taxon>
        <taxon>Agromyces</taxon>
    </lineage>
</organism>
<feature type="transmembrane region" description="Helical" evidence="1">
    <location>
        <begin position="47"/>
        <end position="65"/>
    </location>
</feature>